<dbReference type="InterPro" id="IPR000644">
    <property type="entry name" value="CBS_dom"/>
</dbReference>
<dbReference type="InterPro" id="IPR014710">
    <property type="entry name" value="RmlC-like_jellyroll"/>
</dbReference>
<dbReference type="SUPFAM" id="SSF51206">
    <property type="entry name" value="cAMP-binding domain-like"/>
    <property type="match status" value="1"/>
</dbReference>
<dbReference type="EMBL" id="JADCSA010000007">
    <property type="protein sequence ID" value="MBE7324770.1"/>
    <property type="molecule type" value="Genomic_DNA"/>
</dbReference>
<dbReference type="Pfam" id="PF00027">
    <property type="entry name" value="cNMP_binding"/>
    <property type="match status" value="1"/>
</dbReference>
<dbReference type="Proteomes" id="UP000756387">
    <property type="component" value="Unassembled WGS sequence"/>
</dbReference>
<proteinExistence type="predicted"/>
<dbReference type="InterPro" id="IPR046342">
    <property type="entry name" value="CBS_dom_sf"/>
</dbReference>
<dbReference type="PANTHER" id="PTHR48108:SF31">
    <property type="entry name" value="CBS DOMAIN AND CYCLIC NUCLEOTIDE-REGULATED NUCLEOTIDYLTRANSFERASE"/>
    <property type="match status" value="1"/>
</dbReference>
<dbReference type="SMART" id="SM00116">
    <property type="entry name" value="CBS"/>
    <property type="match status" value="2"/>
</dbReference>
<comment type="caution">
    <text evidence="5">The sequence shown here is derived from an EMBL/GenBank/DDBJ whole genome shotgun (WGS) entry which is preliminary data.</text>
</comment>
<dbReference type="PROSITE" id="PS50042">
    <property type="entry name" value="CNMP_BINDING_3"/>
    <property type="match status" value="1"/>
</dbReference>
<evidence type="ECO:0000259" key="4">
    <source>
        <dbReference type="PROSITE" id="PS51371"/>
    </source>
</evidence>
<organism evidence="5 6">
    <name type="scientific">Nocardioides malaquae</name>
    <dbReference type="NCBI Taxonomy" id="2773426"/>
    <lineage>
        <taxon>Bacteria</taxon>
        <taxon>Bacillati</taxon>
        <taxon>Actinomycetota</taxon>
        <taxon>Actinomycetes</taxon>
        <taxon>Propionibacteriales</taxon>
        <taxon>Nocardioidaceae</taxon>
        <taxon>Nocardioides</taxon>
    </lineage>
</organism>
<dbReference type="SUPFAM" id="SSF54631">
    <property type="entry name" value="CBS-domain pair"/>
    <property type="match status" value="1"/>
</dbReference>
<evidence type="ECO:0000313" key="6">
    <source>
        <dbReference type="Proteomes" id="UP000756387"/>
    </source>
</evidence>
<dbReference type="PANTHER" id="PTHR48108">
    <property type="entry name" value="CBS DOMAIN-CONTAINING PROTEIN CBSX2, CHLOROPLASTIC"/>
    <property type="match status" value="1"/>
</dbReference>
<dbReference type="InterPro" id="IPR051462">
    <property type="entry name" value="CBS_domain-containing"/>
</dbReference>
<gene>
    <name evidence="5" type="ORF">IEQ44_08900</name>
</gene>
<dbReference type="InterPro" id="IPR018821">
    <property type="entry name" value="DUF294_put_nucleoTrafse_sb-bd"/>
</dbReference>
<dbReference type="SMART" id="SM00100">
    <property type="entry name" value="cNMP"/>
    <property type="match status" value="1"/>
</dbReference>
<dbReference type="PROSITE" id="PS51371">
    <property type="entry name" value="CBS"/>
    <property type="match status" value="2"/>
</dbReference>
<evidence type="ECO:0000256" key="1">
    <source>
        <dbReference type="ARBA" id="ARBA00022737"/>
    </source>
</evidence>
<keyword evidence="1" id="KW-0677">Repeat</keyword>
<feature type="domain" description="CBS" evidence="4">
    <location>
        <begin position="223"/>
        <end position="280"/>
    </location>
</feature>
<accession>A0ABR9RTR6</accession>
<dbReference type="RefSeq" id="WP_193638105.1">
    <property type="nucleotide sequence ID" value="NZ_JADCSA010000007.1"/>
</dbReference>
<dbReference type="CDD" id="cd04587">
    <property type="entry name" value="CBS_pair_CAP-ED_NT_Pol-beta-like_DUF294_assoc"/>
    <property type="match status" value="1"/>
</dbReference>
<feature type="domain" description="CBS" evidence="4">
    <location>
        <begin position="159"/>
        <end position="215"/>
    </location>
</feature>
<dbReference type="Pfam" id="PF10335">
    <property type="entry name" value="DUF294_C"/>
    <property type="match status" value="1"/>
</dbReference>
<dbReference type="InterPro" id="IPR000595">
    <property type="entry name" value="cNMP-bd_dom"/>
</dbReference>
<keyword evidence="6" id="KW-1185">Reference proteome</keyword>
<dbReference type="Gene3D" id="3.10.580.10">
    <property type="entry name" value="CBS-domain"/>
    <property type="match status" value="1"/>
</dbReference>
<sequence>MDVELAEIRDFLAQHAPFDALGPVVLERLPRSCTIRYARRGSVVVEVGLHGDGLYVVRVGAVDIVDEAGGLIERIGTGGAFGMSSLLEHRPTRYRSVAVEDTLLVVLAADRFEQLAREHPSFLTFFAGAHHTRLTRAIRNLQQASSGHTVLRTPVRSLLTRAPVTTEPTTPVADAARVMTEAGVSCVLVVEDEQLVGIVTDRDLRTRVLAAGLDPAVPVGEVMTSPPRTLRADAMAFEALLEMVTRRIHHLPVVGERTVPLGLVTTTDLVRLEKSNPVYLAADIGVQTSVAGVVEQARRIPAVLGELVDSDVSASDISRVLTALGDAVRRRLVALAEAELGPPPTAYSWVVLGSAAREEEALSADQDHALVVAEEGHDAWFAALAERVTSGLEEAGWPRCPGEVMATNPQWRLTPQEWRRHFSAWSREPQPDAVLHVAVFHDMRHLTGDPDLTEQVRRSAADHVSPRLVSHLVARALGSRPPLGFFRTFVLEHEGDHRDTLDIKRAISIIVQLARVQALRVGSTALSTSARLAAAEEGGLLDERTAEDLRVALELMSYLRLHHQVAQVRGGLVPDNQVAPRDLTDRQRRDLKDAFAVVRHAQQQLSTRLSSGFV</sequence>
<evidence type="ECO:0000259" key="3">
    <source>
        <dbReference type="PROSITE" id="PS50042"/>
    </source>
</evidence>
<protein>
    <submittedName>
        <fullName evidence="5">Cyclic nucleotide-binding/CBS domain-containing protein</fullName>
    </submittedName>
</protein>
<evidence type="ECO:0000313" key="5">
    <source>
        <dbReference type="EMBL" id="MBE7324770.1"/>
    </source>
</evidence>
<dbReference type="Pfam" id="PF00571">
    <property type="entry name" value="CBS"/>
    <property type="match status" value="2"/>
</dbReference>
<feature type="domain" description="Cyclic nucleotide-binding" evidence="3">
    <location>
        <begin position="37"/>
        <end position="115"/>
    </location>
</feature>
<dbReference type="CDD" id="cd05401">
    <property type="entry name" value="NT_GlnE_GlnD_like"/>
    <property type="match status" value="1"/>
</dbReference>
<name>A0ABR9RTR6_9ACTN</name>
<dbReference type="InterPro" id="IPR005105">
    <property type="entry name" value="GlnD_Uridyltrans_N"/>
</dbReference>
<dbReference type="Pfam" id="PF03445">
    <property type="entry name" value="DUF294"/>
    <property type="match status" value="1"/>
</dbReference>
<reference evidence="5 6" key="1">
    <citation type="submission" date="2020-10" db="EMBL/GenBank/DDBJ databases">
        <title>Nocardioides sp. isolated from sludge.</title>
        <authorList>
            <person name="Zhang X."/>
        </authorList>
    </citation>
    <scope>NUCLEOTIDE SEQUENCE [LARGE SCALE GENOMIC DNA]</scope>
    <source>
        <strain evidence="5 6">Y6</strain>
    </source>
</reference>
<keyword evidence="2" id="KW-0129">CBS domain</keyword>
<dbReference type="InterPro" id="IPR018490">
    <property type="entry name" value="cNMP-bd_dom_sf"/>
</dbReference>
<evidence type="ECO:0000256" key="2">
    <source>
        <dbReference type="PROSITE-ProRule" id="PRU00703"/>
    </source>
</evidence>
<dbReference type="CDD" id="cd00038">
    <property type="entry name" value="CAP_ED"/>
    <property type="match status" value="1"/>
</dbReference>
<dbReference type="Gene3D" id="2.60.120.10">
    <property type="entry name" value="Jelly Rolls"/>
    <property type="match status" value="1"/>
</dbReference>